<dbReference type="Gene3D" id="1.10.167.10">
    <property type="entry name" value="Regulator of G-protein Signalling 4, domain 2"/>
    <property type="match status" value="1"/>
</dbReference>
<gene>
    <name evidence="3" type="ORF">VTL71DRAFT_10593</name>
</gene>
<keyword evidence="4" id="KW-1185">Reference proteome</keyword>
<accession>A0ABR4CTG7</accession>
<evidence type="ECO:0000313" key="3">
    <source>
        <dbReference type="EMBL" id="KAL2073269.1"/>
    </source>
</evidence>
<dbReference type="PANTHER" id="PTHR10845:SF267">
    <property type="entry name" value="REGULATOR OF G PROTEIN SIGNALING DOMAIN PROTEIN (AFU_ORTHOLOGUE AFUA_6G06860)"/>
    <property type="match status" value="1"/>
</dbReference>
<name>A0ABR4CTG7_9HELO</name>
<evidence type="ECO:0000313" key="4">
    <source>
        <dbReference type="Proteomes" id="UP001595075"/>
    </source>
</evidence>
<dbReference type="InterPro" id="IPR016137">
    <property type="entry name" value="RGS"/>
</dbReference>
<organism evidence="3 4">
    <name type="scientific">Oculimacula yallundae</name>
    <dbReference type="NCBI Taxonomy" id="86028"/>
    <lineage>
        <taxon>Eukaryota</taxon>
        <taxon>Fungi</taxon>
        <taxon>Dikarya</taxon>
        <taxon>Ascomycota</taxon>
        <taxon>Pezizomycotina</taxon>
        <taxon>Leotiomycetes</taxon>
        <taxon>Helotiales</taxon>
        <taxon>Ploettnerulaceae</taxon>
        <taxon>Oculimacula</taxon>
    </lineage>
</organism>
<feature type="compositionally biased region" description="Basic residues" evidence="1">
    <location>
        <begin position="1"/>
        <end position="10"/>
    </location>
</feature>
<proteinExistence type="predicted"/>
<dbReference type="CDD" id="cd07440">
    <property type="entry name" value="RGS"/>
    <property type="match status" value="1"/>
</dbReference>
<dbReference type="SMART" id="SM00315">
    <property type="entry name" value="RGS"/>
    <property type="match status" value="1"/>
</dbReference>
<sequence length="389" mass="42618">MRRSKSRKPPSLHLKIEPSRETSPRCSSVLSDWDADDEGFMSSGDFLPSRPLSLAIPSGPYCPRRPTLQEVLSNTAPPPWTLTAFMQYLSQNHCLETLEFTMDAKRYERHYRDMLDKDPQTPVSPQSPECEYVRMLWQKLLDAYITPNGPREVNLPSNIRDHLLSQPCEHSPPDPDVLDSAVKIIYELMDESVLVPFLNSVAPSRGPETYSSPWTSDESMTDAYMSGSLDERSLSPAKSRNRRDGSPTNGSDVIAHPHNGPSPRHSHQSHLTAALVGRTGVARLSTYLSGSSGTSSAEGPDNMTDDSTDSQSPSNTALEPMTPPNTPPTSNIGFDLSPGTSPRTSREGSSWKKMGAKLGWKKSRSGHSSGSSSSRYPITRDGEDGSGSL</sequence>
<dbReference type="EMBL" id="JAZHXI010000003">
    <property type="protein sequence ID" value="KAL2073269.1"/>
    <property type="molecule type" value="Genomic_DNA"/>
</dbReference>
<feature type="compositionally biased region" description="Low complexity" evidence="1">
    <location>
        <begin position="286"/>
        <end position="296"/>
    </location>
</feature>
<feature type="region of interest" description="Disordered" evidence="1">
    <location>
        <begin position="286"/>
        <end position="389"/>
    </location>
</feature>
<feature type="compositionally biased region" description="Polar residues" evidence="1">
    <location>
        <begin position="209"/>
        <end position="218"/>
    </location>
</feature>
<feature type="compositionally biased region" description="Low complexity" evidence="1">
    <location>
        <begin position="366"/>
        <end position="375"/>
    </location>
</feature>
<reference evidence="3 4" key="1">
    <citation type="journal article" date="2024" name="Commun. Biol.">
        <title>Comparative genomic analysis of thermophilic fungi reveals convergent evolutionary adaptations and gene losses.</title>
        <authorList>
            <person name="Steindorff A.S."/>
            <person name="Aguilar-Pontes M.V."/>
            <person name="Robinson A.J."/>
            <person name="Andreopoulos B."/>
            <person name="LaButti K."/>
            <person name="Kuo A."/>
            <person name="Mondo S."/>
            <person name="Riley R."/>
            <person name="Otillar R."/>
            <person name="Haridas S."/>
            <person name="Lipzen A."/>
            <person name="Grimwood J."/>
            <person name="Schmutz J."/>
            <person name="Clum A."/>
            <person name="Reid I.D."/>
            <person name="Moisan M.C."/>
            <person name="Butler G."/>
            <person name="Nguyen T.T.M."/>
            <person name="Dewar K."/>
            <person name="Conant G."/>
            <person name="Drula E."/>
            <person name="Henrissat B."/>
            <person name="Hansel C."/>
            <person name="Singer S."/>
            <person name="Hutchinson M.I."/>
            <person name="de Vries R.P."/>
            <person name="Natvig D.O."/>
            <person name="Powell A.J."/>
            <person name="Tsang A."/>
            <person name="Grigoriev I.V."/>
        </authorList>
    </citation>
    <scope>NUCLEOTIDE SEQUENCE [LARGE SCALE GENOMIC DNA]</scope>
    <source>
        <strain evidence="3 4">CBS 494.80</strain>
    </source>
</reference>
<dbReference type="Pfam" id="PF00615">
    <property type="entry name" value="RGS"/>
    <property type="match status" value="1"/>
</dbReference>
<feature type="compositionally biased region" description="Basic and acidic residues" evidence="1">
    <location>
        <begin position="14"/>
        <end position="23"/>
    </location>
</feature>
<dbReference type="InterPro" id="IPR036305">
    <property type="entry name" value="RGS_sf"/>
</dbReference>
<evidence type="ECO:0000256" key="1">
    <source>
        <dbReference type="SAM" id="MobiDB-lite"/>
    </source>
</evidence>
<feature type="region of interest" description="Disordered" evidence="1">
    <location>
        <begin position="1"/>
        <end position="29"/>
    </location>
</feature>
<dbReference type="Proteomes" id="UP001595075">
    <property type="component" value="Unassembled WGS sequence"/>
</dbReference>
<comment type="caution">
    <text evidence="3">The sequence shown here is derived from an EMBL/GenBank/DDBJ whole genome shotgun (WGS) entry which is preliminary data.</text>
</comment>
<feature type="domain" description="RGS" evidence="2">
    <location>
        <begin position="85"/>
        <end position="200"/>
    </location>
</feature>
<evidence type="ECO:0000259" key="2">
    <source>
        <dbReference type="PROSITE" id="PS50132"/>
    </source>
</evidence>
<dbReference type="PANTHER" id="PTHR10845">
    <property type="entry name" value="REGULATOR OF G PROTEIN SIGNALING"/>
    <property type="match status" value="1"/>
</dbReference>
<dbReference type="InterPro" id="IPR044926">
    <property type="entry name" value="RGS_subdomain_2"/>
</dbReference>
<protein>
    <recommendedName>
        <fullName evidence="2">RGS domain-containing protein</fullName>
    </recommendedName>
</protein>
<dbReference type="PROSITE" id="PS50132">
    <property type="entry name" value="RGS"/>
    <property type="match status" value="1"/>
</dbReference>
<dbReference type="SUPFAM" id="SSF48097">
    <property type="entry name" value="Regulator of G-protein signaling, RGS"/>
    <property type="match status" value="1"/>
</dbReference>
<feature type="region of interest" description="Disordered" evidence="1">
    <location>
        <begin position="200"/>
        <end position="270"/>
    </location>
</feature>